<feature type="region of interest" description="Disordered" evidence="4">
    <location>
        <begin position="83"/>
        <end position="179"/>
    </location>
</feature>
<organism evidence="6 7">
    <name type="scientific">Rubrobacter marinus</name>
    <dbReference type="NCBI Taxonomy" id="2653852"/>
    <lineage>
        <taxon>Bacteria</taxon>
        <taxon>Bacillati</taxon>
        <taxon>Actinomycetota</taxon>
        <taxon>Rubrobacteria</taxon>
        <taxon>Rubrobacterales</taxon>
        <taxon>Rubrobacteraceae</taxon>
        <taxon>Rubrobacter</taxon>
    </lineage>
</organism>
<evidence type="ECO:0000259" key="5">
    <source>
        <dbReference type="Pfam" id="PF01979"/>
    </source>
</evidence>
<reference evidence="6 7" key="1">
    <citation type="submission" date="2019-10" db="EMBL/GenBank/DDBJ databases">
        <title>Rubrobacter sp nov SCSIO 52915 isolated from a deep-sea sediment in the South China Sea.</title>
        <authorList>
            <person name="Chen R.W."/>
        </authorList>
    </citation>
    <scope>NUCLEOTIDE SEQUENCE [LARGE SCALE GENOMIC DNA]</scope>
    <source>
        <strain evidence="6 7">SCSIO 52915</strain>
    </source>
</reference>
<evidence type="ECO:0000313" key="6">
    <source>
        <dbReference type="EMBL" id="QIN79674.1"/>
    </source>
</evidence>
<feature type="compositionally biased region" description="Basic and acidic residues" evidence="4">
    <location>
        <begin position="135"/>
        <end position="148"/>
    </location>
</feature>
<dbReference type="Proteomes" id="UP000502706">
    <property type="component" value="Chromosome"/>
</dbReference>
<keyword evidence="7" id="KW-1185">Reference proteome</keyword>
<evidence type="ECO:0000256" key="2">
    <source>
        <dbReference type="ARBA" id="ARBA00022801"/>
    </source>
</evidence>
<evidence type="ECO:0000256" key="1">
    <source>
        <dbReference type="ARBA" id="ARBA00022723"/>
    </source>
</evidence>
<dbReference type="EC" id="3.5.4.32" evidence="6"/>
<dbReference type="AlphaFoldDB" id="A0A6G8PZL4"/>
<dbReference type="GO" id="GO:0019239">
    <property type="term" value="F:deaminase activity"/>
    <property type="evidence" value="ECO:0007669"/>
    <property type="project" value="UniProtKB-ARBA"/>
</dbReference>
<dbReference type="InterPro" id="IPR011059">
    <property type="entry name" value="Metal-dep_hydrolase_composite"/>
</dbReference>
<dbReference type="CDD" id="cd01298">
    <property type="entry name" value="ATZ_TRZ_like"/>
    <property type="match status" value="1"/>
</dbReference>
<dbReference type="GO" id="GO:0046872">
    <property type="term" value="F:metal ion binding"/>
    <property type="evidence" value="ECO:0007669"/>
    <property type="project" value="UniProtKB-KW"/>
</dbReference>
<dbReference type="SUPFAM" id="SSF51556">
    <property type="entry name" value="Metallo-dependent hydrolases"/>
    <property type="match status" value="1"/>
</dbReference>
<feature type="compositionally biased region" description="Gly residues" evidence="4">
    <location>
        <begin position="103"/>
        <end position="115"/>
    </location>
</feature>
<dbReference type="NCBIfam" id="NF006055">
    <property type="entry name" value="PRK08203.1"/>
    <property type="match status" value="1"/>
</dbReference>
<dbReference type="KEGG" id="rmar:GBA65_15335"/>
<dbReference type="SUPFAM" id="SSF51338">
    <property type="entry name" value="Composite domain of metallo-dependent hydrolases"/>
    <property type="match status" value="1"/>
</dbReference>
<feature type="compositionally biased region" description="Basic and acidic residues" evidence="4">
    <location>
        <begin position="161"/>
        <end position="175"/>
    </location>
</feature>
<gene>
    <name evidence="6" type="ORF">GBA65_15335</name>
</gene>
<evidence type="ECO:0000256" key="3">
    <source>
        <dbReference type="ARBA" id="ARBA00022833"/>
    </source>
</evidence>
<dbReference type="Pfam" id="PF01979">
    <property type="entry name" value="Amidohydro_1"/>
    <property type="match status" value="1"/>
</dbReference>
<accession>A0A6G8PZL4</accession>
<feature type="region of interest" description="Disordered" evidence="4">
    <location>
        <begin position="1"/>
        <end position="47"/>
    </location>
</feature>
<evidence type="ECO:0000256" key="4">
    <source>
        <dbReference type="SAM" id="MobiDB-lite"/>
    </source>
</evidence>
<dbReference type="Gene3D" id="2.30.40.10">
    <property type="entry name" value="Urease, subunit C, domain 1"/>
    <property type="match status" value="1"/>
</dbReference>
<protein>
    <submittedName>
        <fullName evidence="6">8-oxoguanine deaminase</fullName>
        <ecNumber evidence="6">3.5.4.32</ecNumber>
    </submittedName>
</protein>
<feature type="compositionally biased region" description="Basic residues" evidence="4">
    <location>
        <begin position="125"/>
        <end position="134"/>
    </location>
</feature>
<keyword evidence="2 6" id="KW-0378">Hydrolase</keyword>
<name>A0A6G8PZL4_9ACTN</name>
<sequence>MRSACSRAAPWGGPGTSTGEGASDAAFLCGQRGGAGGGERLGGREPPVRLAGEARAARLQERLSSGRVRVVLGVHGRRDRLLLPRARRAGRGARDRDGRGPRRGGGAPPGPGGVSGDRRGTVRLLHPRLRRRHPRPPEQEPRPFRRGDSGGPRRQPLPLHGLREDPRRRPPRGTEDVPVSASRIVIEGCAIATVDAAGTEYETGHVVIEGNRIVAVGGGPAPEGPETVRHDGRGCLATPGLVNCHHHLYQWATRGMAQEATLFEWLVELYPVWALVDEPIEHAAARAGLAALAGSGCSTSMDHHYVFPRGAGDLLAAEVEAAREIGLRFHPTRGSMDLGKSGGGLPPDSVVEGRDEILVASEAAIDRYHDGSPDAMLRVALAPCSPFSVTRELMAESAELARRRGVRLHTHLAETEDEEAFCLEKFGVRPVEYLEDLGWLGEDVWLAHCVHLDEREVLRFGETGTGVAHCPSSNGRLGAGIAPVAALVGAGAPVGLGVDGAASNEAGTLGPEVRQAMLLARLRGGPRAMTARGALELATMHGARCLGREAEIGSLEPGKLADVALWRIDDLGGAGIEDPVAALVLGPARPVELLLVNGRPVVEGGELRTADEREIARGLAGASGRLKERAEATR</sequence>
<dbReference type="InterPro" id="IPR050287">
    <property type="entry name" value="MTA/SAH_deaminase"/>
</dbReference>
<feature type="compositionally biased region" description="Gly residues" evidence="4">
    <location>
        <begin position="31"/>
        <end position="40"/>
    </location>
</feature>
<dbReference type="InterPro" id="IPR006680">
    <property type="entry name" value="Amidohydro-rel"/>
</dbReference>
<dbReference type="Gene3D" id="3.20.20.140">
    <property type="entry name" value="Metal-dependent hydrolases"/>
    <property type="match status" value="1"/>
</dbReference>
<dbReference type="EMBL" id="CP045121">
    <property type="protein sequence ID" value="QIN79674.1"/>
    <property type="molecule type" value="Genomic_DNA"/>
</dbReference>
<keyword evidence="1" id="KW-0479">Metal-binding</keyword>
<dbReference type="InterPro" id="IPR032466">
    <property type="entry name" value="Metal_Hydrolase"/>
</dbReference>
<evidence type="ECO:0000313" key="7">
    <source>
        <dbReference type="Proteomes" id="UP000502706"/>
    </source>
</evidence>
<keyword evidence="3" id="KW-0862">Zinc</keyword>
<dbReference type="GO" id="GO:0102127">
    <property type="term" value="F:8-oxoguanine deaminase activity"/>
    <property type="evidence" value="ECO:0007669"/>
    <property type="project" value="UniProtKB-EC"/>
</dbReference>
<dbReference type="PANTHER" id="PTHR43794:SF11">
    <property type="entry name" value="AMIDOHYDROLASE-RELATED DOMAIN-CONTAINING PROTEIN"/>
    <property type="match status" value="1"/>
</dbReference>
<proteinExistence type="predicted"/>
<feature type="domain" description="Amidohydrolase-related" evidence="5">
    <location>
        <begin position="237"/>
        <end position="599"/>
    </location>
</feature>
<dbReference type="PANTHER" id="PTHR43794">
    <property type="entry name" value="AMINOHYDROLASE SSNA-RELATED"/>
    <property type="match status" value="1"/>
</dbReference>
<dbReference type="FunFam" id="3.20.20.140:FF:000014">
    <property type="entry name" value="5-methylthioadenosine/S-adenosylhomocysteine deaminase"/>
    <property type="match status" value="1"/>
</dbReference>